<dbReference type="Proteomes" id="UP001474421">
    <property type="component" value="Unassembled WGS sequence"/>
</dbReference>
<name>A0AAW1B8W5_CROAD</name>
<accession>A0AAW1B8W5</accession>
<dbReference type="EMBL" id="JAOTOJ010000007">
    <property type="protein sequence ID" value="KAK9398484.1"/>
    <property type="molecule type" value="Genomic_DNA"/>
</dbReference>
<comment type="caution">
    <text evidence="2">The sequence shown here is derived from an EMBL/GenBank/DDBJ whole genome shotgun (WGS) entry which is preliminary data.</text>
</comment>
<evidence type="ECO:0000313" key="3">
    <source>
        <dbReference type="Proteomes" id="UP001474421"/>
    </source>
</evidence>
<organism evidence="2 3">
    <name type="scientific">Crotalus adamanteus</name>
    <name type="common">Eastern diamondback rattlesnake</name>
    <dbReference type="NCBI Taxonomy" id="8729"/>
    <lineage>
        <taxon>Eukaryota</taxon>
        <taxon>Metazoa</taxon>
        <taxon>Chordata</taxon>
        <taxon>Craniata</taxon>
        <taxon>Vertebrata</taxon>
        <taxon>Euteleostomi</taxon>
        <taxon>Lepidosauria</taxon>
        <taxon>Squamata</taxon>
        <taxon>Bifurcata</taxon>
        <taxon>Unidentata</taxon>
        <taxon>Episquamata</taxon>
        <taxon>Toxicofera</taxon>
        <taxon>Serpentes</taxon>
        <taxon>Colubroidea</taxon>
        <taxon>Viperidae</taxon>
        <taxon>Crotalinae</taxon>
        <taxon>Crotalus</taxon>
    </lineage>
</organism>
<proteinExistence type="predicted"/>
<reference evidence="2 3" key="1">
    <citation type="journal article" date="2024" name="Proc. Natl. Acad. Sci. U.S.A.">
        <title>The genetic regulatory architecture and epigenomic basis for age-related changes in rattlesnake venom.</title>
        <authorList>
            <person name="Hogan M.P."/>
            <person name="Holding M.L."/>
            <person name="Nystrom G.S."/>
            <person name="Colston T.J."/>
            <person name="Bartlett D.A."/>
            <person name="Mason A.J."/>
            <person name="Ellsworth S.A."/>
            <person name="Rautsaw R.M."/>
            <person name="Lawrence K.C."/>
            <person name="Strickland J.L."/>
            <person name="He B."/>
            <person name="Fraser P."/>
            <person name="Margres M.J."/>
            <person name="Gilbert D.M."/>
            <person name="Gibbs H.L."/>
            <person name="Parkinson C.L."/>
            <person name="Rokyta D.R."/>
        </authorList>
    </citation>
    <scope>NUCLEOTIDE SEQUENCE [LARGE SCALE GENOMIC DNA]</scope>
    <source>
        <strain evidence="2">DRR0105</strain>
    </source>
</reference>
<evidence type="ECO:0000313" key="2">
    <source>
        <dbReference type="EMBL" id="KAK9398484.1"/>
    </source>
</evidence>
<sequence>MFQRQHRSRVTVARGSALEMEIRRGRFRLSLLGEPEQNAARIVPPNLKAQRSRLHCGKTLKPFSKNPRTMVDHSGDSEVGSELDNNTKSFLTVKSRE</sequence>
<gene>
    <name evidence="2" type="ORF">NXF25_013453</name>
</gene>
<protein>
    <submittedName>
        <fullName evidence="2">Rhotekin-like</fullName>
    </submittedName>
</protein>
<keyword evidence="3" id="KW-1185">Reference proteome</keyword>
<feature type="region of interest" description="Disordered" evidence="1">
    <location>
        <begin position="59"/>
        <end position="97"/>
    </location>
</feature>
<dbReference type="AlphaFoldDB" id="A0AAW1B8W5"/>
<feature type="compositionally biased region" description="Polar residues" evidence="1">
    <location>
        <begin position="83"/>
        <end position="97"/>
    </location>
</feature>
<evidence type="ECO:0000256" key="1">
    <source>
        <dbReference type="SAM" id="MobiDB-lite"/>
    </source>
</evidence>